<dbReference type="InterPro" id="IPR040600">
    <property type="entry name" value="Agglutinin_C"/>
</dbReference>
<dbReference type="EMBL" id="CP114040">
    <property type="protein sequence ID" value="WAS90862.1"/>
    <property type="molecule type" value="Genomic_DNA"/>
</dbReference>
<accession>A0ABY7GV78</accession>
<sequence>MRGLLRESGRSMSSPYISARGRLSGTRIAARTAISVDEAALAAAPGSPGRIATTQWLDRLIRATLAGRLTEAALLRFGDNCYYLPSRRELALILRESQADRKAHMLERYDCDDFAYAIKGEMTAHAYDTGELRYGLCVGLAWGRFDWMTTEAHAVNWAITSDESVWFIEPQTDDIYPFERCLGGIRLLLV</sequence>
<dbReference type="Pfam" id="PF18021">
    <property type="entry name" value="Agglutinin_C"/>
    <property type="match status" value="1"/>
</dbReference>
<dbReference type="Gene3D" id="3.30.460.70">
    <property type="match status" value="1"/>
</dbReference>
<reference evidence="2" key="1">
    <citation type="submission" date="2022-11" db="EMBL/GenBank/DDBJ databases">
        <title>Minimal conservation of predation-associated metabolite biosynthetic gene clusters underscores biosynthetic potential of Myxococcota including descriptions for ten novel species: Archangium lansinium sp. nov., Myxococcus landrumus sp. nov., Nannocystis bai.</title>
        <authorList>
            <person name="Ahearne A."/>
            <person name="Stevens C."/>
            <person name="Dowd S."/>
        </authorList>
    </citation>
    <scope>NUCLEOTIDE SEQUENCE</scope>
    <source>
        <strain evidence="2">Fl3</strain>
    </source>
</reference>
<organism evidence="2 3">
    <name type="scientific">Nannocystis punicea</name>
    <dbReference type="NCBI Taxonomy" id="2995304"/>
    <lineage>
        <taxon>Bacteria</taxon>
        <taxon>Pseudomonadati</taxon>
        <taxon>Myxococcota</taxon>
        <taxon>Polyangia</taxon>
        <taxon>Nannocystales</taxon>
        <taxon>Nannocystaceae</taxon>
        <taxon>Nannocystis</taxon>
    </lineage>
</organism>
<proteinExistence type="predicted"/>
<gene>
    <name evidence="2" type="ORF">O0S08_32135</name>
</gene>
<dbReference type="Proteomes" id="UP001164459">
    <property type="component" value="Chromosome"/>
</dbReference>
<protein>
    <submittedName>
        <fullName evidence="2">Lectin MOA-related protein</fullName>
    </submittedName>
</protein>
<dbReference type="RefSeq" id="WP_269033189.1">
    <property type="nucleotide sequence ID" value="NZ_CP114040.1"/>
</dbReference>
<keyword evidence="3" id="KW-1185">Reference proteome</keyword>
<evidence type="ECO:0000313" key="3">
    <source>
        <dbReference type="Proteomes" id="UP001164459"/>
    </source>
</evidence>
<name>A0ABY7GV78_9BACT</name>
<evidence type="ECO:0000313" key="2">
    <source>
        <dbReference type="EMBL" id="WAS90862.1"/>
    </source>
</evidence>
<feature type="domain" description="Agglutinin C-terminal" evidence="1">
    <location>
        <begin position="82"/>
        <end position="173"/>
    </location>
</feature>
<evidence type="ECO:0000259" key="1">
    <source>
        <dbReference type="Pfam" id="PF18021"/>
    </source>
</evidence>